<feature type="transmembrane region" description="Helical" evidence="10">
    <location>
        <begin position="111"/>
        <end position="131"/>
    </location>
</feature>
<feature type="transmembrane region" description="Helical" evidence="10">
    <location>
        <begin position="71"/>
        <end position="90"/>
    </location>
</feature>
<evidence type="ECO:0000256" key="10">
    <source>
        <dbReference type="SAM" id="Phobius"/>
    </source>
</evidence>
<organism evidence="12 13">
    <name type="scientific">Sphaerobolus stellatus (strain SS14)</name>
    <dbReference type="NCBI Taxonomy" id="990650"/>
    <lineage>
        <taxon>Eukaryota</taxon>
        <taxon>Fungi</taxon>
        <taxon>Dikarya</taxon>
        <taxon>Basidiomycota</taxon>
        <taxon>Agaricomycotina</taxon>
        <taxon>Agaricomycetes</taxon>
        <taxon>Phallomycetidae</taxon>
        <taxon>Geastrales</taxon>
        <taxon>Sphaerobolaceae</taxon>
        <taxon>Sphaerobolus</taxon>
    </lineage>
</organism>
<feature type="transmembrane region" description="Helical" evidence="10">
    <location>
        <begin position="151"/>
        <end position="181"/>
    </location>
</feature>
<dbReference type="EMBL" id="KN837421">
    <property type="protein sequence ID" value="KIJ25317.1"/>
    <property type="molecule type" value="Genomic_DNA"/>
</dbReference>
<dbReference type="PRINTS" id="PR00899">
    <property type="entry name" value="GPCRSTE3"/>
</dbReference>
<dbReference type="GO" id="GO:0005886">
    <property type="term" value="C:plasma membrane"/>
    <property type="evidence" value="ECO:0007669"/>
    <property type="project" value="TreeGrafter"/>
</dbReference>
<comment type="subcellular location">
    <subcellularLocation>
        <location evidence="1">Membrane</location>
        <topology evidence="1">Multi-pass membrane protein</topology>
    </subcellularLocation>
</comment>
<protein>
    <recommendedName>
        <fullName evidence="14">Fungal pheromone STE3G-protein-coupled receptor</fullName>
    </recommendedName>
</protein>
<keyword evidence="7 10" id="KW-0472">Membrane</keyword>
<keyword evidence="5 10" id="KW-1133">Transmembrane helix</keyword>
<dbReference type="CDD" id="cd14966">
    <property type="entry name" value="7tmD_STE3"/>
    <property type="match status" value="1"/>
</dbReference>
<evidence type="ECO:0000313" key="13">
    <source>
        <dbReference type="Proteomes" id="UP000054279"/>
    </source>
</evidence>
<keyword evidence="3" id="KW-0589">Pheromone response</keyword>
<name>A0A0C9U8E4_SPHS4</name>
<evidence type="ECO:0000313" key="12">
    <source>
        <dbReference type="EMBL" id="KIJ25317.1"/>
    </source>
</evidence>
<dbReference type="HOGENOM" id="CLU_027592_0_0_1"/>
<evidence type="ECO:0000256" key="4">
    <source>
        <dbReference type="ARBA" id="ARBA00022692"/>
    </source>
</evidence>
<dbReference type="InterPro" id="IPR001546">
    <property type="entry name" value="GPCR_Pheromne_A_rcpt"/>
</dbReference>
<dbReference type="GO" id="GO:0004933">
    <property type="term" value="F:mating-type a-factor pheromone receptor activity"/>
    <property type="evidence" value="ECO:0007669"/>
    <property type="project" value="InterPro"/>
</dbReference>
<feature type="transmembrane region" description="Helical" evidence="10">
    <location>
        <begin position="202"/>
        <end position="226"/>
    </location>
</feature>
<keyword evidence="4 10" id="KW-0812">Transmembrane</keyword>
<gene>
    <name evidence="12" type="ORF">M422DRAFT_193606</name>
</gene>
<sequence length="323" mass="37507">MKHPEFPIVSFLLVPFLLSSLPSHVRAKSVAIISLVAWLTVMNLIRGINSIIWADNVVIKLQVWCDITTKLLVGFTFAVPLSALCICRQLEQVSSTRQTYISHTDKRRRMIFEAFLCFGVPMIFMGLHYIVQGHRYDLLEEFGCYPTSYFSLASVFLMWVPPLIISLISMMLALAAFHHFLKRRIEFASVLRNSNSAISPARYFRLMALAVFEIFWDTGTNIYILYYNTFTGLRPWISWQNVHSNFSRVGLFPIFLVPTQYHIQTVIQWWIIPISSVAFILFFGFGEEAKNDYRVVIQWIRRNILRQKVKPTPLVGHVLPLHR</sequence>
<dbReference type="PRINTS" id="PR00900">
    <property type="entry name" value="PHEROMONEAR"/>
</dbReference>
<accession>A0A0C9U8E4</accession>
<feature type="signal peptide" evidence="11">
    <location>
        <begin position="1"/>
        <end position="27"/>
    </location>
</feature>
<dbReference type="GO" id="GO:0000750">
    <property type="term" value="P:pheromone-dependent signal transduction involved in conjugation with cellular fusion"/>
    <property type="evidence" value="ECO:0007669"/>
    <property type="project" value="TreeGrafter"/>
</dbReference>
<proteinExistence type="inferred from homology"/>
<keyword evidence="8" id="KW-0675">Receptor</keyword>
<keyword evidence="9" id="KW-0807">Transducer</keyword>
<evidence type="ECO:0000256" key="5">
    <source>
        <dbReference type="ARBA" id="ARBA00022989"/>
    </source>
</evidence>
<dbReference type="Proteomes" id="UP000054279">
    <property type="component" value="Unassembled WGS sequence"/>
</dbReference>
<keyword evidence="13" id="KW-1185">Reference proteome</keyword>
<keyword evidence="6" id="KW-0297">G-protein coupled receptor</keyword>
<evidence type="ECO:0000256" key="7">
    <source>
        <dbReference type="ARBA" id="ARBA00023136"/>
    </source>
</evidence>
<evidence type="ECO:0000256" key="3">
    <source>
        <dbReference type="ARBA" id="ARBA00022507"/>
    </source>
</evidence>
<dbReference type="InterPro" id="IPR001499">
    <property type="entry name" value="GPCR_STE3"/>
</dbReference>
<evidence type="ECO:0000256" key="6">
    <source>
        <dbReference type="ARBA" id="ARBA00023040"/>
    </source>
</evidence>
<dbReference type="PANTHER" id="PTHR28097:SF1">
    <property type="entry name" value="PHEROMONE A FACTOR RECEPTOR"/>
    <property type="match status" value="1"/>
</dbReference>
<evidence type="ECO:0008006" key="14">
    <source>
        <dbReference type="Google" id="ProtNLM"/>
    </source>
</evidence>
<evidence type="ECO:0000256" key="9">
    <source>
        <dbReference type="ARBA" id="ARBA00023224"/>
    </source>
</evidence>
<evidence type="ECO:0000256" key="8">
    <source>
        <dbReference type="ARBA" id="ARBA00023170"/>
    </source>
</evidence>
<dbReference type="Pfam" id="PF02076">
    <property type="entry name" value="STE3"/>
    <property type="match status" value="1"/>
</dbReference>
<dbReference type="PANTHER" id="PTHR28097">
    <property type="entry name" value="PHEROMONE A FACTOR RECEPTOR"/>
    <property type="match status" value="1"/>
</dbReference>
<evidence type="ECO:0000256" key="11">
    <source>
        <dbReference type="SAM" id="SignalP"/>
    </source>
</evidence>
<feature type="chain" id="PRO_5002204090" description="Fungal pheromone STE3G-protein-coupled receptor" evidence="11">
    <location>
        <begin position="28"/>
        <end position="323"/>
    </location>
</feature>
<keyword evidence="11" id="KW-0732">Signal</keyword>
<evidence type="ECO:0000256" key="1">
    <source>
        <dbReference type="ARBA" id="ARBA00004141"/>
    </source>
</evidence>
<comment type="similarity">
    <text evidence="2">Belongs to the G-protein coupled receptor 4 family.</text>
</comment>
<feature type="transmembrane region" description="Helical" evidence="10">
    <location>
        <begin position="267"/>
        <end position="285"/>
    </location>
</feature>
<dbReference type="AlphaFoldDB" id="A0A0C9U8E4"/>
<reference evidence="12 13" key="1">
    <citation type="submission" date="2014-06" db="EMBL/GenBank/DDBJ databases">
        <title>Evolutionary Origins and Diversification of the Mycorrhizal Mutualists.</title>
        <authorList>
            <consortium name="DOE Joint Genome Institute"/>
            <consortium name="Mycorrhizal Genomics Consortium"/>
            <person name="Kohler A."/>
            <person name="Kuo A."/>
            <person name="Nagy L.G."/>
            <person name="Floudas D."/>
            <person name="Copeland A."/>
            <person name="Barry K.W."/>
            <person name="Cichocki N."/>
            <person name="Veneault-Fourrey C."/>
            <person name="LaButti K."/>
            <person name="Lindquist E.A."/>
            <person name="Lipzen A."/>
            <person name="Lundell T."/>
            <person name="Morin E."/>
            <person name="Murat C."/>
            <person name="Riley R."/>
            <person name="Ohm R."/>
            <person name="Sun H."/>
            <person name="Tunlid A."/>
            <person name="Henrissat B."/>
            <person name="Grigoriev I.V."/>
            <person name="Hibbett D.S."/>
            <person name="Martin F."/>
        </authorList>
    </citation>
    <scope>NUCLEOTIDE SEQUENCE [LARGE SCALE GENOMIC DNA]</scope>
    <source>
        <strain evidence="12 13">SS14</strain>
    </source>
</reference>
<dbReference type="OrthoDB" id="2874149at2759"/>
<evidence type="ECO:0000256" key="2">
    <source>
        <dbReference type="ARBA" id="ARBA00011085"/>
    </source>
</evidence>